<dbReference type="Proteomes" id="UP000008820">
    <property type="component" value="Chromosome 2"/>
</dbReference>
<dbReference type="EnsemblMetazoa" id="AAEL013006-RA">
    <property type="protein sequence ID" value="AAEL013006-PA"/>
    <property type="gene ID" value="AAEL013006"/>
</dbReference>
<reference evidence="1" key="2">
    <citation type="submission" date="2020-05" db="UniProtKB">
        <authorList>
            <consortium name="EnsemblMetazoa"/>
        </authorList>
    </citation>
    <scope>IDENTIFICATION</scope>
    <source>
        <strain evidence="1">LVP_AGWG</strain>
    </source>
</reference>
<dbReference type="InParanoid" id="A0A1S4FXW2"/>
<keyword evidence="2" id="KW-1185">Reference proteome</keyword>
<proteinExistence type="predicted"/>
<name>A0A1S4FXW2_AEDAE</name>
<reference evidence="1 2" key="1">
    <citation type="submission" date="2017-06" db="EMBL/GenBank/DDBJ databases">
        <title>Aedes aegypti genome working group (AGWG) sequencing and assembly.</title>
        <authorList>
            <consortium name="Aedes aegypti Genome Working Group (AGWG)"/>
            <person name="Matthews B.J."/>
        </authorList>
    </citation>
    <scope>NUCLEOTIDE SEQUENCE [LARGE SCALE GENOMIC DNA]</scope>
    <source>
        <strain evidence="1 2">LVP_AGWG</strain>
    </source>
</reference>
<accession>A0A1S4FXW2</accession>
<evidence type="ECO:0000313" key="2">
    <source>
        <dbReference type="Proteomes" id="UP000008820"/>
    </source>
</evidence>
<gene>
    <name evidence="1" type="primary">5577109</name>
</gene>
<sequence>MHFEEVICTTESPEQLGHAYMEVDEESALCSNRGSPTEKLSPELSDEQPLRRKIPIIRKPGEVVTPVPIQLGHNPNANPLSNVQVSPLSSSSYQISTPRSIIKARMKPEWNKIEAPCKTLSQTSNRRARNQTLLRTKPIESITLTENMSESVPTLQNPPQTQMDRIEQKMDEILNRLERHEATFQQMQSDITELRAELKTSVMNLSDHYGKQVVGSNTPAKRKRIVVFPVADDEYFLQLEKLVETDEEVQDDLAALYRTAPTKSAYDFMRHNVNSLFKNCSKYTWTGKPSNSNPNSLPCNSAYNLALVAHLLSCASEVFPFVSRDSISKDFRRALDNFNDVMKRKKQAEKLQLSNVTLEVKTTTDDECRAGSDLGS</sequence>
<evidence type="ECO:0000313" key="1">
    <source>
        <dbReference type="EnsemblMetazoa" id="AAEL013006-PA"/>
    </source>
</evidence>
<dbReference type="AlphaFoldDB" id="A0A1S4FXW2"/>
<dbReference type="VEuPathDB" id="VectorBase:AAEL013006"/>
<dbReference type="OrthoDB" id="7763271at2759"/>
<organism evidence="1 2">
    <name type="scientific">Aedes aegypti</name>
    <name type="common">Yellowfever mosquito</name>
    <name type="synonym">Culex aegypti</name>
    <dbReference type="NCBI Taxonomy" id="7159"/>
    <lineage>
        <taxon>Eukaryota</taxon>
        <taxon>Metazoa</taxon>
        <taxon>Ecdysozoa</taxon>
        <taxon>Arthropoda</taxon>
        <taxon>Hexapoda</taxon>
        <taxon>Insecta</taxon>
        <taxon>Pterygota</taxon>
        <taxon>Neoptera</taxon>
        <taxon>Endopterygota</taxon>
        <taxon>Diptera</taxon>
        <taxon>Nematocera</taxon>
        <taxon>Culicoidea</taxon>
        <taxon>Culicidae</taxon>
        <taxon>Culicinae</taxon>
        <taxon>Aedini</taxon>
        <taxon>Aedes</taxon>
        <taxon>Stegomyia</taxon>
    </lineage>
</organism>
<protein>
    <submittedName>
        <fullName evidence="1">Uncharacterized protein</fullName>
    </submittedName>
</protein>